<dbReference type="Gene3D" id="2.60.120.10">
    <property type="entry name" value="Jelly Rolls"/>
    <property type="match status" value="1"/>
</dbReference>
<dbReference type="PANTHER" id="PTHR43280">
    <property type="entry name" value="ARAC-FAMILY TRANSCRIPTIONAL REGULATOR"/>
    <property type="match status" value="1"/>
</dbReference>
<dbReference type="EMBL" id="NMQW01000005">
    <property type="protein sequence ID" value="OXM87423.1"/>
    <property type="molecule type" value="Genomic_DNA"/>
</dbReference>
<feature type="domain" description="HTH araC/xylS-type" evidence="4">
    <location>
        <begin position="189"/>
        <end position="287"/>
    </location>
</feature>
<keyword evidence="6" id="KW-1185">Reference proteome</keyword>
<comment type="caution">
    <text evidence="5">The sequence shown here is derived from an EMBL/GenBank/DDBJ whole genome shotgun (WGS) entry which is preliminary data.</text>
</comment>
<dbReference type="Proteomes" id="UP000215509">
    <property type="component" value="Unassembled WGS sequence"/>
</dbReference>
<keyword evidence="2" id="KW-0238">DNA-binding</keyword>
<dbReference type="PANTHER" id="PTHR43280:SF2">
    <property type="entry name" value="HTH-TYPE TRANSCRIPTIONAL REGULATOR EXSA"/>
    <property type="match status" value="1"/>
</dbReference>
<dbReference type="GO" id="GO:0043565">
    <property type="term" value="F:sequence-specific DNA binding"/>
    <property type="evidence" value="ECO:0007669"/>
    <property type="project" value="InterPro"/>
</dbReference>
<dbReference type="InterPro" id="IPR003313">
    <property type="entry name" value="AraC-bd"/>
</dbReference>
<dbReference type="RefSeq" id="WP_094013720.1">
    <property type="nucleotide sequence ID" value="NZ_NMQW01000005.1"/>
</dbReference>
<reference evidence="5 6" key="1">
    <citation type="submission" date="2017-07" db="EMBL/GenBank/DDBJ databases">
        <title>Genome sequencing and assembly of Paenibacillus rigui.</title>
        <authorList>
            <person name="Mayilraj S."/>
        </authorList>
    </citation>
    <scope>NUCLEOTIDE SEQUENCE [LARGE SCALE GENOMIC DNA]</scope>
    <source>
        <strain evidence="5 6">JCM 16352</strain>
    </source>
</reference>
<dbReference type="GO" id="GO:0003700">
    <property type="term" value="F:DNA-binding transcription factor activity"/>
    <property type="evidence" value="ECO:0007669"/>
    <property type="project" value="InterPro"/>
</dbReference>
<dbReference type="SMART" id="SM00342">
    <property type="entry name" value="HTH_ARAC"/>
    <property type="match status" value="1"/>
</dbReference>
<dbReference type="InterPro" id="IPR020449">
    <property type="entry name" value="Tscrpt_reg_AraC-type_HTH"/>
</dbReference>
<evidence type="ECO:0000256" key="3">
    <source>
        <dbReference type="ARBA" id="ARBA00023163"/>
    </source>
</evidence>
<dbReference type="InterPro" id="IPR009057">
    <property type="entry name" value="Homeodomain-like_sf"/>
</dbReference>
<dbReference type="InterPro" id="IPR018060">
    <property type="entry name" value="HTH_AraC"/>
</dbReference>
<dbReference type="InterPro" id="IPR018062">
    <property type="entry name" value="HTH_AraC-typ_CS"/>
</dbReference>
<dbReference type="InterPro" id="IPR014710">
    <property type="entry name" value="RmlC-like_jellyroll"/>
</dbReference>
<dbReference type="PROSITE" id="PS01124">
    <property type="entry name" value="HTH_ARAC_FAMILY_2"/>
    <property type="match status" value="1"/>
</dbReference>
<keyword evidence="1" id="KW-0805">Transcription regulation</keyword>
<dbReference type="PROSITE" id="PS00041">
    <property type="entry name" value="HTH_ARAC_FAMILY_1"/>
    <property type="match status" value="1"/>
</dbReference>
<dbReference type="Pfam" id="PF02311">
    <property type="entry name" value="AraC_binding"/>
    <property type="match status" value="1"/>
</dbReference>
<dbReference type="SUPFAM" id="SSF46689">
    <property type="entry name" value="Homeodomain-like"/>
    <property type="match status" value="2"/>
</dbReference>
<dbReference type="Gene3D" id="1.10.10.60">
    <property type="entry name" value="Homeodomain-like"/>
    <property type="match status" value="2"/>
</dbReference>
<protein>
    <submittedName>
        <fullName evidence="5">AraC family transcriptional regulator</fullName>
    </submittedName>
</protein>
<name>A0A229UVU3_9BACL</name>
<dbReference type="SUPFAM" id="SSF51215">
    <property type="entry name" value="Regulatory protein AraC"/>
    <property type="match status" value="1"/>
</dbReference>
<dbReference type="AlphaFoldDB" id="A0A229UVU3"/>
<evidence type="ECO:0000313" key="6">
    <source>
        <dbReference type="Proteomes" id="UP000215509"/>
    </source>
</evidence>
<gene>
    <name evidence="5" type="ORF">CF651_04780</name>
</gene>
<sequence>MRAAMREDHHEFLEIHYFTPSEYEKAGAAWPIRIGHNRAKPNYHIGPRISPYYYLLLVLDGEGTFIQNNRTYALRPYDLFCLFPQVTHEYYTVEDRPLQKMILAFDGKGKHPLQLLERIGLSPDQPHRRGGASPDAIRLMWNFMNDICEPGSRMMDLARLSLFHQLFDRLSAHVPPAELPVHRSVTWLQRGLEYMQIHYAEGITVERVAEYVGVDRTHFTKQFGKEVGMSPIQYMQQLKMNEAKLLLEQTAYTLTEIAQSVGYPDLFSFSKAFKKQVGLPPKSYRAQAGQSGPQHD</sequence>
<evidence type="ECO:0000313" key="5">
    <source>
        <dbReference type="EMBL" id="OXM87423.1"/>
    </source>
</evidence>
<evidence type="ECO:0000256" key="1">
    <source>
        <dbReference type="ARBA" id="ARBA00023015"/>
    </source>
</evidence>
<dbReference type="InterPro" id="IPR037923">
    <property type="entry name" value="HTH-like"/>
</dbReference>
<dbReference type="Pfam" id="PF12833">
    <property type="entry name" value="HTH_18"/>
    <property type="match status" value="1"/>
</dbReference>
<evidence type="ECO:0000256" key="2">
    <source>
        <dbReference type="ARBA" id="ARBA00023125"/>
    </source>
</evidence>
<dbReference type="PRINTS" id="PR00032">
    <property type="entry name" value="HTHARAC"/>
</dbReference>
<keyword evidence="3" id="KW-0804">Transcription</keyword>
<organism evidence="5 6">
    <name type="scientific">Paenibacillus rigui</name>
    <dbReference type="NCBI Taxonomy" id="554312"/>
    <lineage>
        <taxon>Bacteria</taxon>
        <taxon>Bacillati</taxon>
        <taxon>Bacillota</taxon>
        <taxon>Bacilli</taxon>
        <taxon>Bacillales</taxon>
        <taxon>Paenibacillaceae</taxon>
        <taxon>Paenibacillus</taxon>
    </lineage>
</organism>
<accession>A0A229UVU3</accession>
<dbReference type="OrthoDB" id="2638442at2"/>
<proteinExistence type="predicted"/>
<evidence type="ECO:0000259" key="4">
    <source>
        <dbReference type="PROSITE" id="PS01124"/>
    </source>
</evidence>